<accession>A0A329MLV7</accession>
<dbReference type="PROSITE" id="PS00107">
    <property type="entry name" value="PROTEIN_KINASE_ATP"/>
    <property type="match status" value="1"/>
</dbReference>
<protein>
    <recommendedName>
        <fullName evidence="1">non-specific serine/threonine protein kinase</fullName>
        <ecNumber evidence="1">2.7.11.1</ecNumber>
    </recommendedName>
</protein>
<evidence type="ECO:0000256" key="6">
    <source>
        <dbReference type="ARBA" id="ARBA00022840"/>
    </source>
</evidence>
<dbReference type="OrthoDB" id="9788659at2"/>
<keyword evidence="4 9" id="KW-0547">Nucleotide-binding</keyword>
<keyword evidence="2" id="KW-0723">Serine/threonine-protein kinase</keyword>
<organism evidence="11 12">
    <name type="scientific">Paenibacillus contaminans</name>
    <dbReference type="NCBI Taxonomy" id="450362"/>
    <lineage>
        <taxon>Bacteria</taxon>
        <taxon>Bacillati</taxon>
        <taxon>Bacillota</taxon>
        <taxon>Bacilli</taxon>
        <taxon>Bacillales</taxon>
        <taxon>Paenibacillaceae</taxon>
        <taxon>Paenibacillus</taxon>
    </lineage>
</organism>
<dbReference type="InterPro" id="IPR017441">
    <property type="entry name" value="Protein_kinase_ATP_BS"/>
</dbReference>
<evidence type="ECO:0000259" key="10">
    <source>
        <dbReference type="PROSITE" id="PS50011"/>
    </source>
</evidence>
<dbReference type="Proteomes" id="UP000250369">
    <property type="component" value="Unassembled WGS sequence"/>
</dbReference>
<dbReference type="EC" id="2.7.11.1" evidence="1"/>
<proteinExistence type="predicted"/>
<dbReference type="GO" id="GO:0004674">
    <property type="term" value="F:protein serine/threonine kinase activity"/>
    <property type="evidence" value="ECO:0007669"/>
    <property type="project" value="UniProtKB-KW"/>
</dbReference>
<evidence type="ECO:0000256" key="7">
    <source>
        <dbReference type="ARBA" id="ARBA00047899"/>
    </source>
</evidence>
<dbReference type="InterPro" id="IPR000719">
    <property type="entry name" value="Prot_kinase_dom"/>
</dbReference>
<evidence type="ECO:0000256" key="8">
    <source>
        <dbReference type="ARBA" id="ARBA00048679"/>
    </source>
</evidence>
<comment type="caution">
    <text evidence="11">The sequence shown here is derived from an EMBL/GenBank/DDBJ whole genome shotgun (WGS) entry which is preliminary data.</text>
</comment>
<dbReference type="InterPro" id="IPR011009">
    <property type="entry name" value="Kinase-like_dom_sf"/>
</dbReference>
<keyword evidence="5" id="KW-0418">Kinase</keyword>
<evidence type="ECO:0000256" key="3">
    <source>
        <dbReference type="ARBA" id="ARBA00022679"/>
    </source>
</evidence>
<dbReference type="InterPro" id="IPR008271">
    <property type="entry name" value="Ser/Thr_kinase_AS"/>
</dbReference>
<dbReference type="SUPFAM" id="SSF56112">
    <property type="entry name" value="Protein kinase-like (PK-like)"/>
    <property type="match status" value="1"/>
</dbReference>
<comment type="catalytic activity">
    <reaction evidence="7">
        <text>L-threonyl-[protein] + ATP = O-phospho-L-threonyl-[protein] + ADP + H(+)</text>
        <dbReference type="Rhea" id="RHEA:46608"/>
        <dbReference type="Rhea" id="RHEA-COMP:11060"/>
        <dbReference type="Rhea" id="RHEA-COMP:11605"/>
        <dbReference type="ChEBI" id="CHEBI:15378"/>
        <dbReference type="ChEBI" id="CHEBI:30013"/>
        <dbReference type="ChEBI" id="CHEBI:30616"/>
        <dbReference type="ChEBI" id="CHEBI:61977"/>
        <dbReference type="ChEBI" id="CHEBI:456216"/>
        <dbReference type="EC" id="2.7.11.1"/>
    </reaction>
</comment>
<dbReference type="RefSeq" id="WP_113031448.1">
    <property type="nucleotide sequence ID" value="NZ_QMFB01000007.1"/>
</dbReference>
<keyword evidence="3" id="KW-0808">Transferase</keyword>
<name>A0A329MLV7_9BACL</name>
<evidence type="ECO:0000256" key="5">
    <source>
        <dbReference type="ARBA" id="ARBA00022777"/>
    </source>
</evidence>
<dbReference type="EMBL" id="QMFB01000007">
    <property type="protein sequence ID" value="RAV20590.1"/>
    <property type="molecule type" value="Genomic_DNA"/>
</dbReference>
<evidence type="ECO:0000313" key="11">
    <source>
        <dbReference type="EMBL" id="RAV20590.1"/>
    </source>
</evidence>
<dbReference type="PANTHER" id="PTHR24363">
    <property type="entry name" value="SERINE/THREONINE PROTEIN KINASE"/>
    <property type="match status" value="1"/>
</dbReference>
<dbReference type="Gene3D" id="1.10.510.10">
    <property type="entry name" value="Transferase(Phosphotransferase) domain 1"/>
    <property type="match status" value="1"/>
</dbReference>
<evidence type="ECO:0000256" key="9">
    <source>
        <dbReference type="PROSITE-ProRule" id="PRU10141"/>
    </source>
</evidence>
<dbReference type="CDD" id="cd14014">
    <property type="entry name" value="STKc_PknB_like"/>
    <property type="match status" value="1"/>
</dbReference>
<evidence type="ECO:0000256" key="4">
    <source>
        <dbReference type="ARBA" id="ARBA00022741"/>
    </source>
</evidence>
<keyword evidence="12" id="KW-1185">Reference proteome</keyword>
<reference evidence="11 12" key="1">
    <citation type="journal article" date="2009" name="Int. J. Syst. Evol. Microbiol.">
        <title>Paenibacillus contaminans sp. nov., isolated from a contaminated laboratory plate.</title>
        <authorList>
            <person name="Chou J.H."/>
            <person name="Lee J.H."/>
            <person name="Lin M.C."/>
            <person name="Chang P.S."/>
            <person name="Arun A.B."/>
            <person name="Young C.C."/>
            <person name="Chen W.M."/>
        </authorList>
    </citation>
    <scope>NUCLEOTIDE SEQUENCE [LARGE SCALE GENOMIC DNA]</scope>
    <source>
        <strain evidence="11 12">CKOBP-6</strain>
    </source>
</reference>
<feature type="binding site" evidence="9">
    <location>
        <position position="48"/>
    </location>
    <ligand>
        <name>ATP</name>
        <dbReference type="ChEBI" id="CHEBI:30616"/>
    </ligand>
</feature>
<evidence type="ECO:0000256" key="1">
    <source>
        <dbReference type="ARBA" id="ARBA00012513"/>
    </source>
</evidence>
<comment type="catalytic activity">
    <reaction evidence="8">
        <text>L-seryl-[protein] + ATP = O-phospho-L-seryl-[protein] + ADP + H(+)</text>
        <dbReference type="Rhea" id="RHEA:17989"/>
        <dbReference type="Rhea" id="RHEA-COMP:9863"/>
        <dbReference type="Rhea" id="RHEA-COMP:11604"/>
        <dbReference type="ChEBI" id="CHEBI:15378"/>
        <dbReference type="ChEBI" id="CHEBI:29999"/>
        <dbReference type="ChEBI" id="CHEBI:30616"/>
        <dbReference type="ChEBI" id="CHEBI:83421"/>
        <dbReference type="ChEBI" id="CHEBI:456216"/>
        <dbReference type="EC" id="2.7.11.1"/>
    </reaction>
</comment>
<sequence length="562" mass="62505">MRKPSSKLAPGVTLAERYHVVSKIGTGGMGSVYLAEDIKLPGKKWAVKESLRHSGDPRGFADEAEVLAKLEHPLVPKVIDFYSPDDEGYSYLIMDYVQGKTLEKLFAENGRNFAWTRVVKYTVQLCELFDYLHNLEPKPIIYRDLKPANIMIDELDNVRLIDFGIARNYSSDRSSDTVQLGTIGFAAPEQFQGLQTDARTDLYTLGACMFYLLSGGACFGNDSASWRNIGKDIPEWLVIVIRKLLASKPEARFQSASRLKQALERGEEREIKGLTAEREAEAPALSELRSFERKIIVVGGLHAGAGATFVATALARFLHHAGVSHAYVEAGGGEPRLYSALAMRFEKGGSRPHVYMDMHLNTGKTNSAGTDARIERDHATLRWKDGMTEWVVRPAENVSDWTIEAFLLQLVSLPQPIVIVDISSCWAHDVVRELCAKAQEIIVVVDSSPAKWNGSTARTNLELLRAMRSAGAGVSLIANRDVPMSFRGEWLASLPQEPLCTLPELPRRTMLDAEWRGRIVFDDPDVRGMIGAMLTPMMSRIVPTKVLAAERKKRSVLTKWFG</sequence>
<dbReference type="PANTHER" id="PTHR24363:SF0">
    <property type="entry name" value="SERINE_THREONINE KINASE LIKE DOMAIN CONTAINING 1"/>
    <property type="match status" value="1"/>
</dbReference>
<dbReference type="SUPFAM" id="SSF52540">
    <property type="entry name" value="P-loop containing nucleoside triphosphate hydrolases"/>
    <property type="match status" value="1"/>
</dbReference>
<dbReference type="AlphaFoldDB" id="A0A329MLV7"/>
<dbReference type="Gene3D" id="3.30.200.20">
    <property type="entry name" value="Phosphorylase Kinase, domain 1"/>
    <property type="match status" value="1"/>
</dbReference>
<dbReference type="GO" id="GO:0005524">
    <property type="term" value="F:ATP binding"/>
    <property type="evidence" value="ECO:0007669"/>
    <property type="project" value="UniProtKB-UniRule"/>
</dbReference>
<keyword evidence="6 9" id="KW-0067">ATP-binding</keyword>
<dbReference type="SMART" id="SM00220">
    <property type="entry name" value="S_TKc"/>
    <property type="match status" value="1"/>
</dbReference>
<dbReference type="PROSITE" id="PS00108">
    <property type="entry name" value="PROTEIN_KINASE_ST"/>
    <property type="match status" value="1"/>
</dbReference>
<dbReference type="PROSITE" id="PS50011">
    <property type="entry name" value="PROTEIN_KINASE_DOM"/>
    <property type="match status" value="1"/>
</dbReference>
<feature type="domain" description="Protein kinase" evidence="10">
    <location>
        <begin position="18"/>
        <end position="264"/>
    </location>
</feature>
<dbReference type="Gene3D" id="3.40.50.300">
    <property type="entry name" value="P-loop containing nucleotide triphosphate hydrolases"/>
    <property type="match status" value="1"/>
</dbReference>
<dbReference type="InterPro" id="IPR027417">
    <property type="entry name" value="P-loop_NTPase"/>
</dbReference>
<evidence type="ECO:0000256" key="2">
    <source>
        <dbReference type="ARBA" id="ARBA00022527"/>
    </source>
</evidence>
<gene>
    <name evidence="11" type="ORF">DQG23_13830</name>
</gene>
<evidence type="ECO:0000313" key="12">
    <source>
        <dbReference type="Proteomes" id="UP000250369"/>
    </source>
</evidence>
<dbReference type="Pfam" id="PF00069">
    <property type="entry name" value="Pkinase"/>
    <property type="match status" value="1"/>
</dbReference>